<evidence type="ECO:0000313" key="2">
    <source>
        <dbReference type="EMBL" id="CAB4683386.1"/>
    </source>
</evidence>
<sequence length="140" mass="14872">MNLKPSPLTEASAVLAVAILGILLTFALSTMSIETGFTMLSNSALTFLLPAFTFWAVIGLFVRGKSKAFRMLTNIAISALVTSLLSSLFISSVGDSTTGTLQDRQNAQAVVAGMSLVTFFSCLAGALVTYLWLLRAERAK</sequence>
<accession>A0A6J6NB71</accession>
<name>A0A6J6NB71_9ZZZZ</name>
<proteinExistence type="predicted"/>
<keyword evidence="1" id="KW-0812">Transmembrane</keyword>
<dbReference type="EMBL" id="CAEZXK010000008">
    <property type="protein sequence ID" value="CAB4683386.1"/>
    <property type="molecule type" value="Genomic_DNA"/>
</dbReference>
<reference evidence="2" key="1">
    <citation type="submission" date="2020-05" db="EMBL/GenBank/DDBJ databases">
        <authorList>
            <person name="Chiriac C."/>
            <person name="Salcher M."/>
            <person name="Ghai R."/>
            <person name="Kavagutti S V."/>
        </authorList>
    </citation>
    <scope>NUCLEOTIDE SEQUENCE</scope>
</reference>
<feature type="transmembrane region" description="Helical" evidence="1">
    <location>
        <begin position="39"/>
        <end position="62"/>
    </location>
</feature>
<feature type="transmembrane region" description="Helical" evidence="1">
    <location>
        <begin position="110"/>
        <end position="134"/>
    </location>
</feature>
<gene>
    <name evidence="2" type="ORF">UFOPK2370_00467</name>
</gene>
<feature type="transmembrane region" description="Helical" evidence="1">
    <location>
        <begin position="12"/>
        <end position="33"/>
    </location>
</feature>
<dbReference type="AlphaFoldDB" id="A0A6J6NB71"/>
<protein>
    <submittedName>
        <fullName evidence="2">Unannotated protein</fullName>
    </submittedName>
</protein>
<evidence type="ECO:0000256" key="1">
    <source>
        <dbReference type="SAM" id="Phobius"/>
    </source>
</evidence>
<feature type="transmembrane region" description="Helical" evidence="1">
    <location>
        <begin position="69"/>
        <end position="90"/>
    </location>
</feature>
<keyword evidence="1" id="KW-0472">Membrane</keyword>
<organism evidence="2">
    <name type="scientific">freshwater metagenome</name>
    <dbReference type="NCBI Taxonomy" id="449393"/>
    <lineage>
        <taxon>unclassified sequences</taxon>
        <taxon>metagenomes</taxon>
        <taxon>ecological metagenomes</taxon>
    </lineage>
</organism>
<keyword evidence="1" id="KW-1133">Transmembrane helix</keyword>